<keyword evidence="2" id="KW-1185">Reference proteome</keyword>
<proteinExistence type="predicted"/>
<name>A0A917YZQ8_9ACTN</name>
<reference evidence="1" key="2">
    <citation type="submission" date="2020-09" db="EMBL/GenBank/DDBJ databases">
        <authorList>
            <person name="Sun Q."/>
            <person name="Zhou Y."/>
        </authorList>
    </citation>
    <scope>NUCLEOTIDE SEQUENCE</scope>
    <source>
        <strain evidence="1">CGMCC 4.7368</strain>
    </source>
</reference>
<reference evidence="1" key="1">
    <citation type="journal article" date="2014" name="Int. J. Syst. Evol. Microbiol.">
        <title>Complete genome sequence of Corynebacterium casei LMG S-19264T (=DSM 44701T), isolated from a smear-ripened cheese.</title>
        <authorList>
            <consortium name="US DOE Joint Genome Institute (JGI-PGF)"/>
            <person name="Walter F."/>
            <person name="Albersmeier A."/>
            <person name="Kalinowski J."/>
            <person name="Ruckert C."/>
        </authorList>
    </citation>
    <scope>NUCLEOTIDE SEQUENCE</scope>
    <source>
        <strain evidence="1">CGMCC 4.7368</strain>
    </source>
</reference>
<evidence type="ECO:0000313" key="1">
    <source>
        <dbReference type="EMBL" id="GGO68947.1"/>
    </source>
</evidence>
<accession>A0A917YZQ8</accession>
<protein>
    <submittedName>
        <fullName evidence="1">Uncharacterized protein</fullName>
    </submittedName>
</protein>
<dbReference type="AlphaFoldDB" id="A0A917YZQ8"/>
<gene>
    <name evidence="1" type="ORF">GCM10012289_28860</name>
</gene>
<dbReference type="EMBL" id="BMNH01000007">
    <property type="protein sequence ID" value="GGO68947.1"/>
    <property type="molecule type" value="Genomic_DNA"/>
</dbReference>
<dbReference type="Proteomes" id="UP000646523">
    <property type="component" value="Unassembled WGS sequence"/>
</dbReference>
<evidence type="ECO:0000313" key="2">
    <source>
        <dbReference type="Proteomes" id="UP000646523"/>
    </source>
</evidence>
<comment type="caution">
    <text evidence="1">The sequence shown here is derived from an EMBL/GenBank/DDBJ whole genome shotgun (WGS) entry which is preliminary data.</text>
</comment>
<organism evidence="1 2">
    <name type="scientific">Nonomuraea cavernae</name>
    <dbReference type="NCBI Taxonomy" id="2045107"/>
    <lineage>
        <taxon>Bacteria</taxon>
        <taxon>Bacillati</taxon>
        <taxon>Actinomycetota</taxon>
        <taxon>Actinomycetes</taxon>
        <taxon>Streptosporangiales</taxon>
        <taxon>Streptosporangiaceae</taxon>
        <taxon>Nonomuraea</taxon>
    </lineage>
</organism>
<sequence>MPPFRGRVLLQAEGTTRWCRRRRRHVTGVPYSSPRAFDSVVICNDEDKATRIRAVRKPLSTTHPAWRETVIRPGVQKDGRTHRTLRNVDIMDGGDSFSPSSSRWIWSPSQPLTDAPCVR</sequence>